<evidence type="ECO:0000259" key="1">
    <source>
        <dbReference type="Pfam" id="PF01551"/>
    </source>
</evidence>
<name>A0ABT3RV88_9BACT</name>
<dbReference type="PANTHER" id="PTHR21666">
    <property type="entry name" value="PEPTIDASE-RELATED"/>
    <property type="match status" value="1"/>
</dbReference>
<protein>
    <submittedName>
        <fullName evidence="2">M23 family metallopeptidase</fullName>
    </submittedName>
</protein>
<dbReference type="InterPro" id="IPR050570">
    <property type="entry name" value="Cell_wall_metabolism_enzyme"/>
</dbReference>
<accession>A0ABT3RV88</accession>
<dbReference type="Pfam" id="PF01551">
    <property type="entry name" value="Peptidase_M23"/>
    <property type="match status" value="1"/>
</dbReference>
<keyword evidence="3" id="KW-1185">Reference proteome</keyword>
<dbReference type="InterPro" id="IPR011055">
    <property type="entry name" value="Dup_hybrid_motif"/>
</dbReference>
<dbReference type="CDD" id="cd12797">
    <property type="entry name" value="M23_peptidase"/>
    <property type="match status" value="1"/>
</dbReference>
<dbReference type="PANTHER" id="PTHR21666:SF285">
    <property type="entry name" value="M23 FAMILY METALLOPEPTIDASE"/>
    <property type="match status" value="1"/>
</dbReference>
<dbReference type="InterPro" id="IPR016047">
    <property type="entry name" value="M23ase_b-sheet_dom"/>
</dbReference>
<dbReference type="Gene3D" id="2.70.70.10">
    <property type="entry name" value="Glucose Permease (Domain IIA)"/>
    <property type="match status" value="1"/>
</dbReference>
<sequence length="634" mass="72706">MGDFFRATLIIFMIFQTIGVFGQSYEPSEGSYLFPMNPHNRNYLAGTMGELRSTHFHGGLDIKTGGVEGWDVYAATGGYVSRIKVSTSGYGNVIYLSHPNGYTTVYAHLSEFEPELAKWVRQQQYDKKTFEIELFPQEGQFSYNKGELIALSGNSGSSSGPHLHFEIRDEKQRPINPLFNNYKKEIVDQIPPTLYEIAFEPLSKDTRINGKYERLEVRPSRRGNDYYINKNINIEGPVGIEVKAYDKFNGVPNQNGVPVVQLFENDQILFDQSLNYFSFSDQRDILIHTNYAAKVNGSGMFNKLYIEDDNPLPFYDRSLGKGIVELSEGDQKDYKINLKDAYGNTSVASFKLFGEKSDPSALYTAVDVPYEIDRKRNNLIISTPKTESPDSIVIYSGFQKHYETPAYITSNAKFYIWDLNWGTPDSAMINEVSHTFDFVATIPNKTSYNFYSKTANINFPYRSGFDTLYLEYSYEYDSVKEIEKFSIGDHTVPLRKSMAVTLKPKKEYSDKAGVYRIGNNGRWFSYEGGERSGDAFTFYTRYFGDFTIREDNEKPDIRAITLNQNSLRFVIDDDMSGINTYDLYVDGEWVLMKYDYKRKLIESEKLDPNIPFKGKLLLRVTDNAGNIKEYNTQL</sequence>
<organism evidence="2 3">
    <name type="scientific">Mangrovivirga halotolerans</name>
    <dbReference type="NCBI Taxonomy" id="2993936"/>
    <lineage>
        <taxon>Bacteria</taxon>
        <taxon>Pseudomonadati</taxon>
        <taxon>Bacteroidota</taxon>
        <taxon>Cytophagia</taxon>
        <taxon>Cytophagales</taxon>
        <taxon>Mangrovivirgaceae</taxon>
        <taxon>Mangrovivirga</taxon>
    </lineage>
</organism>
<evidence type="ECO:0000313" key="3">
    <source>
        <dbReference type="Proteomes" id="UP001209885"/>
    </source>
</evidence>
<dbReference type="RefSeq" id="WP_266058280.1">
    <property type="nucleotide sequence ID" value="NZ_JAPFQN010000011.1"/>
</dbReference>
<dbReference type="Proteomes" id="UP001209885">
    <property type="component" value="Unassembled WGS sequence"/>
</dbReference>
<comment type="caution">
    <text evidence="2">The sequence shown here is derived from an EMBL/GenBank/DDBJ whole genome shotgun (WGS) entry which is preliminary data.</text>
</comment>
<dbReference type="SUPFAM" id="SSF51261">
    <property type="entry name" value="Duplicated hybrid motif"/>
    <property type="match status" value="2"/>
</dbReference>
<proteinExistence type="predicted"/>
<feature type="domain" description="M23ase beta-sheet core" evidence="1">
    <location>
        <begin position="56"/>
        <end position="124"/>
    </location>
</feature>
<dbReference type="EMBL" id="JAPFQN010000011">
    <property type="protein sequence ID" value="MCX2745682.1"/>
    <property type="molecule type" value="Genomic_DNA"/>
</dbReference>
<reference evidence="2 3" key="1">
    <citation type="submission" date="2022-11" db="EMBL/GenBank/DDBJ databases">
        <title>The characterization of three novel Bacteroidetes species and genomic analysis of their roles in tidal elemental geochemical cycles.</title>
        <authorList>
            <person name="Ma K."/>
        </authorList>
    </citation>
    <scope>NUCLEOTIDE SEQUENCE [LARGE SCALE GENOMIC DNA]</scope>
    <source>
        <strain evidence="2 3">M17</strain>
    </source>
</reference>
<evidence type="ECO:0000313" key="2">
    <source>
        <dbReference type="EMBL" id="MCX2745682.1"/>
    </source>
</evidence>
<gene>
    <name evidence="2" type="ORF">OO013_17500</name>
</gene>